<accession>A0A1I8I8A7</accession>
<keyword evidence="1" id="KW-1185">Reference proteome</keyword>
<evidence type="ECO:0000313" key="1">
    <source>
        <dbReference type="Proteomes" id="UP000095280"/>
    </source>
</evidence>
<proteinExistence type="predicted"/>
<dbReference type="Proteomes" id="UP000095280">
    <property type="component" value="Unplaced"/>
</dbReference>
<name>A0A1I8I8A7_9PLAT</name>
<sequence length="149" mass="16320">SATPPAPDSKLKATAAIPSSNSLPASLSRIPRHHLATATLRICNITKANNRRSKRAQCSLCTPSSPYWSCCWQLSRKARPAPFASRDPRASASWRGPRAKRFLYNSGGGCEAFEVQCFNHVDCMAQYRSPSYMCAVGECKSTCVPVPRQ</sequence>
<reference evidence="2" key="1">
    <citation type="submission" date="2016-11" db="UniProtKB">
        <authorList>
            <consortium name="WormBaseParasite"/>
        </authorList>
    </citation>
    <scope>IDENTIFICATION</scope>
</reference>
<protein>
    <submittedName>
        <fullName evidence="2">BPTI/Kunitz inhibitor domain-containing protein</fullName>
    </submittedName>
</protein>
<dbReference type="WBParaSite" id="maker-uti_cns_0010768-snap-gene-0.3-mRNA-1">
    <property type="protein sequence ID" value="maker-uti_cns_0010768-snap-gene-0.3-mRNA-1"/>
    <property type="gene ID" value="maker-uti_cns_0010768-snap-gene-0.3"/>
</dbReference>
<evidence type="ECO:0000313" key="2">
    <source>
        <dbReference type="WBParaSite" id="maker-uti_cns_0010768-snap-gene-0.3-mRNA-1"/>
    </source>
</evidence>
<dbReference type="AlphaFoldDB" id="A0A1I8I8A7"/>
<organism evidence="1 2">
    <name type="scientific">Macrostomum lignano</name>
    <dbReference type="NCBI Taxonomy" id="282301"/>
    <lineage>
        <taxon>Eukaryota</taxon>
        <taxon>Metazoa</taxon>
        <taxon>Spiralia</taxon>
        <taxon>Lophotrochozoa</taxon>
        <taxon>Platyhelminthes</taxon>
        <taxon>Rhabditophora</taxon>
        <taxon>Macrostomorpha</taxon>
        <taxon>Macrostomida</taxon>
        <taxon>Macrostomidae</taxon>
        <taxon>Macrostomum</taxon>
    </lineage>
</organism>